<organism evidence="7 8">
    <name type="scientific">Collybiopsis confluens</name>
    <dbReference type="NCBI Taxonomy" id="2823264"/>
    <lineage>
        <taxon>Eukaryota</taxon>
        <taxon>Fungi</taxon>
        <taxon>Dikarya</taxon>
        <taxon>Basidiomycota</taxon>
        <taxon>Agaricomycotina</taxon>
        <taxon>Agaricomycetes</taxon>
        <taxon>Agaricomycetidae</taxon>
        <taxon>Agaricales</taxon>
        <taxon>Marasmiineae</taxon>
        <taxon>Omphalotaceae</taxon>
        <taxon>Collybiopsis</taxon>
    </lineage>
</organism>
<comment type="subcellular location">
    <subcellularLocation>
        <location evidence="1">Vacuole membrane</location>
        <topology evidence="1">Peripheral membrane protein</topology>
    </subcellularLocation>
</comment>
<dbReference type="PANTHER" id="PTHR13179:SF8">
    <property type="entry name" value="GATOR COMPLEX PROTEIN DEPDC5"/>
    <property type="match status" value="1"/>
</dbReference>
<feature type="compositionally biased region" description="Polar residues" evidence="5">
    <location>
        <begin position="548"/>
        <end position="574"/>
    </location>
</feature>
<protein>
    <recommendedName>
        <fullName evidence="3">Vacuolar membrane-associated protein IML1</fullName>
    </recommendedName>
    <alternativeName>
        <fullName evidence="4">Vacuolar membrane-associated protein iml1</fullName>
    </alternativeName>
</protein>
<dbReference type="GO" id="GO:0035556">
    <property type="term" value="P:intracellular signal transduction"/>
    <property type="evidence" value="ECO:0007669"/>
    <property type="project" value="InterPro"/>
</dbReference>
<dbReference type="GO" id="GO:0010508">
    <property type="term" value="P:positive regulation of autophagy"/>
    <property type="evidence" value="ECO:0007669"/>
    <property type="project" value="TreeGrafter"/>
</dbReference>
<keyword evidence="8" id="KW-1185">Reference proteome</keyword>
<dbReference type="InterPro" id="IPR027244">
    <property type="entry name" value="IML1"/>
</dbReference>
<sequence length="1501" mass="169372">MQQPQSYGRRRSNTAQSSILRPPPLPILPLKFGDTAILNTWVHDAKESPSAILNHIYWPGVAEGDLLSVSPGIESSAEAFIFVVPPDDPSLKPQLQISVPKPIAETFGLRNNSEVTVDKDKYAADYVEFSFQDQYLGRNDMWRFGKYLVDQCIYAGQELSFIGTIAAKIESINTRGEMVPAALVTSKTKVIYCSLSAKVTIFIQVCQELWEFAGDGERYNEKVVHSFLPALFSKWKEAGANHTVSIVLISRVFYEDVDIEYAAGPLRRDERGKWFKDFFKVITDLEVIHENWKPTLFSLKTSFWDFQRDILLTHHYHRGKADQVRLVGSLSYAHDGPILEALNLNLSPTETHYIDRSLANTGATTILITPGTGHFRVSKQLLRLTTSRMLDQGIGLNLISLTKEPLHGSPIFSFLSNEPDPARSENGLRSMDPLWGCDDDGKGEKSVFWWTPFWIIMSFWDEQVDLPFRQDRFIARAKMHEIQMLGLLDHDVLAFIHVPFLDSRLENRLDAFPTKADADAFDLDIFALKDESKSLVVLTKSGSEDNGKNASSKRTSQRSPITTSIRAIQESPRNTGRGFPDKARSPSVAKTSLALSSSPTQSSRSIRSSTSSMRRIQLDDIGQTRSTLASRLTPSWLFKQFRSGPVEPQVTPESASASSTSLSNPSSVSSSTSALNASLSSPLRSPASSLLMPSKVTKSPFTAANTTSTVAAPLAIKRTSSRGGTSRFVDDDPLLRGALWRRSPMNTPPREETAFSTKRRSIVGSLSAIPFSLSSSSSPGSRPNPSQRATLSDPQNALAARWEHMFPALPSKHNTKWHSIVTPPCLPLTVEHFPSRAELETLYDVFSYDFVVDPPEMRSFLVIPPASDVKNSADPERRRAWALTVMRGMAAVRLSQGFQFVIQPQKGRPETRIPLRRTQSYAEEAFPQGAAEALQNVSSVWLSMSHEIHRISYAFETIQVLRYVRRQLFATQPFDYECLMWPKLGEGYTEHKTSFTPHGLDNYNWNRLDMLVAGYEQTLHESLRYWRTRFLVIPTPDPPALKIGPSGEALNEEEVRILGMDKLAEAFTKLRWHFPEEKEKSIVTLPATRFLPTTLSPAMSVLEETLMEQLDQIHAASLKKKMKSEKEISDMPLNQIAKLMQEDGLIKQNHWHKNHYPDSFTGAEFVSFLVREFRDVSSRTIATEWGSKLQEKGLFEHVRGQHNFLDGHYFYRLSGEFAISSTPTPRSRWFRTRTDDVVPRGHYPGNSARVSNASPRRNKKRLILSSSMVIDIDPNKRSDQAETVLLHHDVIHNPGNVFHFELQWVGTTPRYIEDQLRQWSRTIEKYGLKLVEGYVAQIADIRSRNAFQSCFPIRLSIAPPILAGTPVPHGSPATRYFEYALLRHFGFILDVEAADLYPVSVDVVYSYRRSPFKFSQFVHRSGVAFVQVLGGSQGFLFLTNRLMNLTRMGKTKEQRTAAELAEKIRTDLNDFCSNRRTLENFFDEELAKMGHLPDEPPPLII</sequence>
<dbReference type="EMBL" id="JAACJN010000008">
    <property type="protein sequence ID" value="KAF5391718.1"/>
    <property type="molecule type" value="Genomic_DNA"/>
</dbReference>
<dbReference type="Pfam" id="PF12257">
    <property type="entry name" value="IML1"/>
    <property type="match status" value="1"/>
</dbReference>
<dbReference type="Proteomes" id="UP000518752">
    <property type="component" value="Unassembled WGS sequence"/>
</dbReference>
<evidence type="ECO:0000313" key="8">
    <source>
        <dbReference type="Proteomes" id="UP000518752"/>
    </source>
</evidence>
<dbReference type="GO" id="GO:1990130">
    <property type="term" value="C:GATOR1 complex"/>
    <property type="evidence" value="ECO:0007669"/>
    <property type="project" value="TreeGrafter"/>
</dbReference>
<dbReference type="InterPro" id="IPR036390">
    <property type="entry name" value="WH_DNA-bd_sf"/>
</dbReference>
<dbReference type="SUPFAM" id="SSF46785">
    <property type="entry name" value="Winged helix' DNA-binding domain"/>
    <property type="match status" value="1"/>
</dbReference>
<evidence type="ECO:0000256" key="2">
    <source>
        <dbReference type="ARBA" id="ARBA00005643"/>
    </source>
</evidence>
<dbReference type="InterPro" id="IPR036388">
    <property type="entry name" value="WH-like_DNA-bd_sf"/>
</dbReference>
<feature type="region of interest" description="Disordered" evidence="5">
    <location>
        <begin position="772"/>
        <end position="794"/>
    </location>
</feature>
<feature type="compositionally biased region" description="Low complexity" evidence="5">
    <location>
        <begin position="772"/>
        <end position="786"/>
    </location>
</feature>
<dbReference type="SMART" id="SM00049">
    <property type="entry name" value="DEP"/>
    <property type="match status" value="1"/>
</dbReference>
<dbReference type="Pfam" id="PF00610">
    <property type="entry name" value="DEP"/>
    <property type="match status" value="1"/>
</dbReference>
<dbReference type="PANTHER" id="PTHR13179">
    <property type="entry name" value="DEP DOMAIN CONTAINING PROTEIN 5"/>
    <property type="match status" value="1"/>
</dbReference>
<dbReference type="PROSITE" id="PS50186">
    <property type="entry name" value="DEP"/>
    <property type="match status" value="1"/>
</dbReference>
<comment type="similarity">
    <text evidence="2">Belongs to the IML1 family.</text>
</comment>
<dbReference type="GO" id="GO:1904262">
    <property type="term" value="P:negative regulation of TORC1 signaling"/>
    <property type="evidence" value="ECO:0007669"/>
    <property type="project" value="TreeGrafter"/>
</dbReference>
<evidence type="ECO:0000256" key="3">
    <source>
        <dbReference type="ARBA" id="ARBA00018529"/>
    </source>
</evidence>
<feature type="domain" description="DEP" evidence="6">
    <location>
        <begin position="1146"/>
        <end position="1215"/>
    </location>
</feature>
<dbReference type="OrthoDB" id="39497at2759"/>
<feature type="region of interest" description="Disordered" evidence="5">
    <location>
        <begin position="1"/>
        <end position="21"/>
    </location>
</feature>
<accession>A0A8H5MF46</accession>
<dbReference type="CDD" id="cd04449">
    <property type="entry name" value="DEP_DEPDC5-like"/>
    <property type="match status" value="1"/>
</dbReference>
<proteinExistence type="inferred from homology"/>
<reference evidence="7 8" key="1">
    <citation type="journal article" date="2020" name="ISME J.">
        <title>Uncovering the hidden diversity of litter-decomposition mechanisms in mushroom-forming fungi.</title>
        <authorList>
            <person name="Floudas D."/>
            <person name="Bentzer J."/>
            <person name="Ahren D."/>
            <person name="Johansson T."/>
            <person name="Persson P."/>
            <person name="Tunlid A."/>
        </authorList>
    </citation>
    <scope>NUCLEOTIDE SEQUENCE [LARGE SCALE GENOMIC DNA]</scope>
    <source>
        <strain evidence="7 8">CBS 406.79</strain>
    </source>
</reference>
<comment type="caution">
    <text evidence="7">The sequence shown here is derived from an EMBL/GenBank/DDBJ whole genome shotgun (WGS) entry which is preliminary data.</text>
</comment>
<dbReference type="GO" id="GO:0005774">
    <property type="term" value="C:vacuolar membrane"/>
    <property type="evidence" value="ECO:0007669"/>
    <property type="project" value="UniProtKB-SubCell"/>
</dbReference>
<dbReference type="InterPro" id="IPR048255">
    <property type="entry name" value="IML1_N"/>
</dbReference>
<name>A0A8H5MF46_9AGAR</name>
<feature type="region of interest" description="Disordered" evidence="5">
    <location>
        <begin position="541"/>
        <end position="619"/>
    </location>
</feature>
<gene>
    <name evidence="7" type="ORF">D9757_001779</name>
</gene>
<evidence type="ECO:0000259" key="6">
    <source>
        <dbReference type="PROSITE" id="PS50186"/>
    </source>
</evidence>
<feature type="region of interest" description="Disordered" evidence="5">
    <location>
        <begin position="645"/>
        <end position="690"/>
    </location>
</feature>
<evidence type="ECO:0000256" key="5">
    <source>
        <dbReference type="SAM" id="MobiDB-lite"/>
    </source>
</evidence>
<feature type="compositionally biased region" description="Low complexity" evidence="5">
    <location>
        <begin position="596"/>
        <end position="615"/>
    </location>
</feature>
<evidence type="ECO:0000256" key="1">
    <source>
        <dbReference type="ARBA" id="ARBA00004148"/>
    </source>
</evidence>
<evidence type="ECO:0000256" key="4">
    <source>
        <dbReference type="ARBA" id="ARBA00021881"/>
    </source>
</evidence>
<evidence type="ECO:0000313" key="7">
    <source>
        <dbReference type="EMBL" id="KAF5391718.1"/>
    </source>
</evidence>
<dbReference type="Gene3D" id="1.10.10.10">
    <property type="entry name" value="Winged helix-like DNA-binding domain superfamily/Winged helix DNA-binding domain"/>
    <property type="match status" value="1"/>
</dbReference>
<dbReference type="InterPro" id="IPR000591">
    <property type="entry name" value="DEP_dom"/>
</dbReference>
<feature type="compositionally biased region" description="Low complexity" evidence="5">
    <location>
        <begin position="654"/>
        <end position="690"/>
    </location>
</feature>
<dbReference type="GO" id="GO:0005096">
    <property type="term" value="F:GTPase activator activity"/>
    <property type="evidence" value="ECO:0007669"/>
    <property type="project" value="InterPro"/>
</dbReference>